<dbReference type="PANTHER" id="PTHR43712:SF2">
    <property type="entry name" value="O-METHYLTRANSFERASE CICE"/>
    <property type="match status" value="1"/>
</dbReference>
<dbReference type="InterPro" id="IPR012967">
    <property type="entry name" value="COMT_dimerisation"/>
</dbReference>
<keyword evidence="1 6" id="KW-0489">Methyltransferase</keyword>
<evidence type="ECO:0000313" key="6">
    <source>
        <dbReference type="EMBL" id="MFD1514716.1"/>
    </source>
</evidence>
<evidence type="ECO:0000256" key="1">
    <source>
        <dbReference type="ARBA" id="ARBA00022603"/>
    </source>
</evidence>
<dbReference type="GO" id="GO:0032259">
    <property type="term" value="P:methylation"/>
    <property type="evidence" value="ECO:0007669"/>
    <property type="project" value="UniProtKB-KW"/>
</dbReference>
<evidence type="ECO:0000313" key="7">
    <source>
        <dbReference type="Proteomes" id="UP001597187"/>
    </source>
</evidence>
<sequence>MPVVPNTLERLAMLRLNRAPGPVLDMVAAGAFRAATTAYEHGVFAELRDGPRTAFDLAQTLDAHEDGLRPLLDFLVTTGYLDRDGIYYENSTMTTRWLTDAPASTDVGPWLAMWETVVFPFWTTALDDVLATGEPDRTLYETLTEDPEAASAVQRGFVATAELALDGVLDAVAVPEGATRLLDVGGGHGRYAAAFVATTPTLTATVFDRPEAAAVAREVAAANAVGDRVRFEAGDYFADDLGSDYDLALVFNVLHAHDPEENRRLLARVHDALGSGGRIAVLDQFASEARTPAWEAALAFLNLNYHITIGAGIPDEATVPEWLTDAGFRAVRRESVGPGIAVFVAERD</sequence>
<keyword evidence="2" id="KW-0808">Transferase</keyword>
<dbReference type="Gene3D" id="3.40.50.150">
    <property type="entry name" value="Vaccinia Virus protein VP39"/>
    <property type="match status" value="1"/>
</dbReference>
<dbReference type="InterPro" id="IPR016461">
    <property type="entry name" value="COMT-like"/>
</dbReference>
<accession>A0ABD6AYM6</accession>
<dbReference type="InterPro" id="IPR001077">
    <property type="entry name" value="COMT_C"/>
</dbReference>
<keyword evidence="3" id="KW-0949">S-adenosyl-L-methionine</keyword>
<dbReference type="PANTHER" id="PTHR43712">
    <property type="entry name" value="PUTATIVE (AFU_ORTHOLOGUE AFUA_4G14580)-RELATED"/>
    <property type="match status" value="1"/>
</dbReference>
<dbReference type="Proteomes" id="UP001597187">
    <property type="component" value="Unassembled WGS sequence"/>
</dbReference>
<comment type="caution">
    <text evidence="6">The sequence shown here is derived from an EMBL/GenBank/DDBJ whole genome shotgun (WGS) entry which is preliminary data.</text>
</comment>
<dbReference type="SUPFAM" id="SSF46785">
    <property type="entry name" value="Winged helix' DNA-binding domain"/>
    <property type="match status" value="1"/>
</dbReference>
<dbReference type="RefSeq" id="WP_250874657.1">
    <property type="nucleotide sequence ID" value="NZ_JALXFV010000008.1"/>
</dbReference>
<feature type="domain" description="O-methyltransferase dimerisation" evidence="5">
    <location>
        <begin position="35"/>
        <end position="99"/>
    </location>
</feature>
<protein>
    <submittedName>
        <fullName evidence="6">Methyltransferase</fullName>
    </submittedName>
</protein>
<dbReference type="Gene3D" id="1.10.10.10">
    <property type="entry name" value="Winged helix-like DNA-binding domain superfamily/Winged helix DNA-binding domain"/>
    <property type="match status" value="1"/>
</dbReference>
<evidence type="ECO:0000256" key="2">
    <source>
        <dbReference type="ARBA" id="ARBA00022679"/>
    </source>
</evidence>
<dbReference type="InterPro" id="IPR036388">
    <property type="entry name" value="WH-like_DNA-bd_sf"/>
</dbReference>
<dbReference type="AlphaFoldDB" id="A0ABD6AYM6"/>
<evidence type="ECO:0000256" key="3">
    <source>
        <dbReference type="ARBA" id="ARBA00022691"/>
    </source>
</evidence>
<dbReference type="SUPFAM" id="SSF53335">
    <property type="entry name" value="S-adenosyl-L-methionine-dependent methyltransferases"/>
    <property type="match status" value="1"/>
</dbReference>
<dbReference type="PROSITE" id="PS51683">
    <property type="entry name" value="SAM_OMT_II"/>
    <property type="match status" value="1"/>
</dbReference>
<dbReference type="InterPro" id="IPR029063">
    <property type="entry name" value="SAM-dependent_MTases_sf"/>
</dbReference>
<organism evidence="6 7">
    <name type="scientific">Halomarina rubra</name>
    <dbReference type="NCBI Taxonomy" id="2071873"/>
    <lineage>
        <taxon>Archaea</taxon>
        <taxon>Methanobacteriati</taxon>
        <taxon>Methanobacteriota</taxon>
        <taxon>Stenosarchaea group</taxon>
        <taxon>Halobacteria</taxon>
        <taxon>Halobacteriales</taxon>
        <taxon>Natronomonadaceae</taxon>
        <taxon>Halomarina</taxon>
    </lineage>
</organism>
<gene>
    <name evidence="6" type="ORF">ACFSBT_15655</name>
</gene>
<dbReference type="GO" id="GO:0008168">
    <property type="term" value="F:methyltransferase activity"/>
    <property type="evidence" value="ECO:0007669"/>
    <property type="project" value="UniProtKB-KW"/>
</dbReference>
<reference evidence="6 7" key="1">
    <citation type="journal article" date="2019" name="Int. J. Syst. Evol. Microbiol.">
        <title>The Global Catalogue of Microorganisms (GCM) 10K type strain sequencing project: providing services to taxonomists for standard genome sequencing and annotation.</title>
        <authorList>
            <consortium name="The Broad Institute Genomics Platform"/>
            <consortium name="The Broad Institute Genome Sequencing Center for Infectious Disease"/>
            <person name="Wu L."/>
            <person name="Ma J."/>
        </authorList>
    </citation>
    <scope>NUCLEOTIDE SEQUENCE [LARGE SCALE GENOMIC DNA]</scope>
    <source>
        <strain evidence="6 7">CGMCC 1.12563</strain>
    </source>
</reference>
<keyword evidence="7" id="KW-1185">Reference proteome</keyword>
<evidence type="ECO:0000259" key="4">
    <source>
        <dbReference type="Pfam" id="PF00891"/>
    </source>
</evidence>
<dbReference type="Pfam" id="PF08100">
    <property type="entry name" value="Dimerisation"/>
    <property type="match status" value="1"/>
</dbReference>
<dbReference type="Pfam" id="PF00891">
    <property type="entry name" value="Methyltransf_2"/>
    <property type="match status" value="1"/>
</dbReference>
<name>A0ABD6AYM6_9EURY</name>
<feature type="domain" description="O-methyltransferase C-terminal" evidence="4">
    <location>
        <begin position="138"/>
        <end position="329"/>
    </location>
</feature>
<dbReference type="InterPro" id="IPR036390">
    <property type="entry name" value="WH_DNA-bd_sf"/>
</dbReference>
<dbReference type="EMBL" id="JBHUDC010000008">
    <property type="protein sequence ID" value="MFD1514716.1"/>
    <property type="molecule type" value="Genomic_DNA"/>
</dbReference>
<dbReference type="CDD" id="cd02440">
    <property type="entry name" value="AdoMet_MTases"/>
    <property type="match status" value="1"/>
</dbReference>
<proteinExistence type="predicted"/>
<evidence type="ECO:0000259" key="5">
    <source>
        <dbReference type="Pfam" id="PF08100"/>
    </source>
</evidence>